<dbReference type="RefSeq" id="WP_182122102.1">
    <property type="nucleotide sequence ID" value="NZ_CP059567.1"/>
</dbReference>
<dbReference type="KEGG" id="nsg:H3L94_11545"/>
<accession>A0A7D7N9C2</accession>
<keyword evidence="1" id="KW-0812">Transmembrane</keyword>
<dbReference type="EMBL" id="CP059567">
    <property type="protein sequence ID" value="QMT40437.1"/>
    <property type="molecule type" value="Genomic_DNA"/>
</dbReference>
<sequence>MSGPYYAPRYSRAVRIRFAVVFGLIGCWLHFIFFPAFHDFANHADCRSLWGIPGYIVVFYGSTFGPVLLLVLFAAWLLPDALCMLRSKQYPPPGRKTWRKIRVRHGWPALWRAWLGIALLPASLGLVLYAAMVADDLTERYRAAHPKGVVCESEPALP</sequence>
<protein>
    <submittedName>
        <fullName evidence="2">Uncharacterized protein</fullName>
    </submittedName>
</protein>
<reference evidence="2 3" key="1">
    <citation type="submission" date="2020-07" db="EMBL/GenBank/DDBJ databases">
        <title>Genomic diversity of species in the Neisseriaceae family.</title>
        <authorList>
            <person name="Vincent A.T."/>
            <person name="Bernet E."/>
            <person name="Veyrier F.J."/>
        </authorList>
    </citation>
    <scope>NUCLEOTIDE SEQUENCE [LARGE SCALE GENOMIC DNA]</scope>
    <source>
        <strain evidence="2 3">DSM 22244</strain>
    </source>
</reference>
<keyword evidence="1" id="KW-0472">Membrane</keyword>
<evidence type="ECO:0000313" key="3">
    <source>
        <dbReference type="Proteomes" id="UP000514752"/>
    </source>
</evidence>
<keyword evidence="1" id="KW-1133">Transmembrane helix</keyword>
<dbReference type="Proteomes" id="UP000514752">
    <property type="component" value="Chromosome"/>
</dbReference>
<organism evidence="2 3">
    <name type="scientific">Neisseria shayeganii</name>
    <dbReference type="NCBI Taxonomy" id="607712"/>
    <lineage>
        <taxon>Bacteria</taxon>
        <taxon>Pseudomonadati</taxon>
        <taxon>Pseudomonadota</taxon>
        <taxon>Betaproteobacteria</taxon>
        <taxon>Neisseriales</taxon>
        <taxon>Neisseriaceae</taxon>
        <taxon>Neisseria</taxon>
    </lineage>
</organism>
<feature type="transmembrane region" description="Helical" evidence="1">
    <location>
        <begin position="109"/>
        <end position="132"/>
    </location>
</feature>
<feature type="transmembrane region" description="Helical" evidence="1">
    <location>
        <begin position="18"/>
        <end position="37"/>
    </location>
</feature>
<evidence type="ECO:0000256" key="1">
    <source>
        <dbReference type="SAM" id="Phobius"/>
    </source>
</evidence>
<name>A0A7D7N9C2_9NEIS</name>
<evidence type="ECO:0000313" key="2">
    <source>
        <dbReference type="EMBL" id="QMT40437.1"/>
    </source>
</evidence>
<proteinExistence type="predicted"/>
<dbReference type="AlphaFoldDB" id="A0A7D7N9C2"/>
<gene>
    <name evidence="2" type="ORF">H3L94_11545</name>
</gene>
<feature type="transmembrane region" description="Helical" evidence="1">
    <location>
        <begin position="57"/>
        <end position="78"/>
    </location>
</feature>